<keyword evidence="5" id="KW-0949">S-adenosyl-L-methionine</keyword>
<organism evidence="10 11">
    <name type="scientific">Phaeocystidibacter luteus</name>
    <dbReference type="NCBI Taxonomy" id="911197"/>
    <lineage>
        <taxon>Bacteria</taxon>
        <taxon>Pseudomonadati</taxon>
        <taxon>Bacteroidota</taxon>
        <taxon>Flavobacteriia</taxon>
        <taxon>Flavobacteriales</taxon>
        <taxon>Phaeocystidibacteraceae</taxon>
        <taxon>Phaeocystidibacter</taxon>
    </lineage>
</organism>
<dbReference type="SUPFAM" id="SSF55874">
    <property type="entry name" value="ATPase domain of HSP90 chaperone/DNA topoisomerase II/histidine kinase"/>
    <property type="match status" value="1"/>
</dbReference>
<dbReference type="GO" id="GO:0009007">
    <property type="term" value="F:site-specific DNA-methyltransferase (adenine-specific) activity"/>
    <property type="evidence" value="ECO:0007669"/>
    <property type="project" value="UniProtKB-EC"/>
</dbReference>
<dbReference type="InterPro" id="IPR003356">
    <property type="entry name" value="DNA_methylase_A-5"/>
</dbReference>
<dbReference type="PANTHER" id="PTHR42933">
    <property type="entry name" value="SLR6095 PROTEIN"/>
    <property type="match status" value="1"/>
</dbReference>
<dbReference type="OrthoDB" id="9814572at2"/>
<dbReference type="InterPro" id="IPR036890">
    <property type="entry name" value="HATPase_C_sf"/>
</dbReference>
<dbReference type="GO" id="GO:0009307">
    <property type="term" value="P:DNA restriction-modification system"/>
    <property type="evidence" value="ECO:0007669"/>
    <property type="project" value="UniProtKB-KW"/>
</dbReference>
<comment type="similarity">
    <text evidence="1">Belongs to the N(4)/N(6)-methyltransferase family.</text>
</comment>
<dbReference type="Pfam" id="PF02384">
    <property type="entry name" value="N6_Mtase"/>
    <property type="match status" value="1"/>
</dbReference>
<dbReference type="InterPro" id="IPR029063">
    <property type="entry name" value="SAM-dependent_MTases_sf"/>
</dbReference>
<evidence type="ECO:0000256" key="6">
    <source>
        <dbReference type="ARBA" id="ARBA00022747"/>
    </source>
</evidence>
<proteinExistence type="inferred from homology"/>
<keyword evidence="3 10" id="KW-0489">Methyltransferase</keyword>
<evidence type="ECO:0000256" key="2">
    <source>
        <dbReference type="ARBA" id="ARBA00011900"/>
    </source>
</evidence>
<dbReference type="GO" id="GO:0032259">
    <property type="term" value="P:methylation"/>
    <property type="evidence" value="ECO:0007669"/>
    <property type="project" value="UniProtKB-KW"/>
</dbReference>
<dbReference type="GO" id="GO:0008170">
    <property type="term" value="F:N-methyltransferase activity"/>
    <property type="evidence" value="ECO:0007669"/>
    <property type="project" value="InterPro"/>
</dbReference>
<evidence type="ECO:0000256" key="8">
    <source>
        <dbReference type="ARBA" id="ARBA00047942"/>
    </source>
</evidence>
<evidence type="ECO:0000256" key="1">
    <source>
        <dbReference type="ARBA" id="ARBA00006594"/>
    </source>
</evidence>
<evidence type="ECO:0000256" key="5">
    <source>
        <dbReference type="ARBA" id="ARBA00022691"/>
    </source>
</evidence>
<dbReference type="RefSeq" id="WP_151667503.1">
    <property type="nucleotide sequence ID" value="NZ_WBVO01000006.1"/>
</dbReference>
<evidence type="ECO:0000313" key="10">
    <source>
        <dbReference type="EMBL" id="KAB2810002.1"/>
    </source>
</evidence>
<comment type="caution">
    <text evidence="10">The sequence shown here is derived from an EMBL/GenBank/DDBJ whole genome shotgun (WGS) entry which is preliminary data.</text>
</comment>
<comment type="catalytic activity">
    <reaction evidence="8">
        <text>a 2'-deoxyadenosine in DNA + S-adenosyl-L-methionine = an N(6)-methyl-2'-deoxyadenosine in DNA + S-adenosyl-L-homocysteine + H(+)</text>
        <dbReference type="Rhea" id="RHEA:15197"/>
        <dbReference type="Rhea" id="RHEA-COMP:12418"/>
        <dbReference type="Rhea" id="RHEA-COMP:12419"/>
        <dbReference type="ChEBI" id="CHEBI:15378"/>
        <dbReference type="ChEBI" id="CHEBI:57856"/>
        <dbReference type="ChEBI" id="CHEBI:59789"/>
        <dbReference type="ChEBI" id="CHEBI:90615"/>
        <dbReference type="ChEBI" id="CHEBI:90616"/>
        <dbReference type="EC" id="2.1.1.72"/>
    </reaction>
</comment>
<dbReference type="InterPro" id="IPR044946">
    <property type="entry name" value="Restrct_endonuc_typeI_TRD_sf"/>
</dbReference>
<dbReference type="SUPFAM" id="SSF116734">
    <property type="entry name" value="DNA methylase specificity domain"/>
    <property type="match status" value="1"/>
</dbReference>
<evidence type="ECO:0000256" key="7">
    <source>
        <dbReference type="ARBA" id="ARBA00023125"/>
    </source>
</evidence>
<dbReference type="Gene3D" id="3.90.220.20">
    <property type="entry name" value="DNA methylase specificity domains"/>
    <property type="match status" value="1"/>
</dbReference>
<dbReference type="AlphaFoldDB" id="A0A6N6RFS6"/>
<protein>
    <recommendedName>
        <fullName evidence="2">site-specific DNA-methyltransferase (adenine-specific)</fullName>
        <ecNumber evidence="2">2.1.1.72</ecNumber>
    </recommendedName>
</protein>
<dbReference type="Proteomes" id="UP000468650">
    <property type="component" value="Unassembled WGS sequence"/>
</dbReference>
<feature type="domain" description="DNA methylase adenine-specific" evidence="9">
    <location>
        <begin position="204"/>
        <end position="386"/>
    </location>
</feature>
<dbReference type="GO" id="GO:0003677">
    <property type="term" value="F:DNA binding"/>
    <property type="evidence" value="ECO:0007669"/>
    <property type="project" value="UniProtKB-KW"/>
</dbReference>
<evidence type="ECO:0000256" key="3">
    <source>
        <dbReference type="ARBA" id="ARBA00022603"/>
    </source>
</evidence>
<dbReference type="SUPFAM" id="SSF53335">
    <property type="entry name" value="S-adenosyl-L-methionine-dependent methyltransferases"/>
    <property type="match status" value="1"/>
</dbReference>
<sequence>MRDYAASVNPDSIENANRVLNKLLSNWRGKVASEQYSLLFFLLHLHYEGRLHTVAPLVENPQADIELHSTQMSDKHDEMLRSAEEILLPSLRRINGQALSIALIYLDEVEDFNEEEYMLIAEELLNRLSYDQARVTDLGMLPDTVSSIMRSIAGVFFHNLRIYNPFSGYGSLIDIDGCKYLLSQEINQDIWAYQVLRTHANDRIIYENHHIVNADSISSWPVNESFDMVISAPPLNMNLTPREYTGLKRARDYETFMMEKFIQTPGIKEMVLLVSESKLFASDSGTKSIREELINSGYLDTIVSLPAGILTNASVKTSILKLSRNNDQKQTRIVQLEDFIQISRYNGVTTEYSAISNVLKGKQEVELVKTVSIDDLEKNDFQIHTRLLFEKEVKGVELGEILEVADLVSKNVRANEKHYRLGRFKADKLHATATIPDTKTKGEISTRKSPNPPENLYQGKLLVIPNTPGSSWKPFFIDTKNEAMALDVYHWVFTTKRDDVNLQFLAMELHEDYILEQVRNRSYGSVIGRIILGGVLSIKVDLPSIEEQNSIINGIRVAQKQLDEALTQRNRLAHDIISEKDRGVRELKHALGTPMRNFSSNLRLLHRILDLGPFDQDLQVDLGNNTHRSISEIMNRLNEEVRRTGALLKKSTTSLAPKDDDIEELNVIETFTEYYERKKAELLDSSIELRLNISKNIKEAVVDMGGEKLEVYSFIGNKDFMFHGLDAIVENAQRHGFISGQQGIIDIKIDLVPNDEHKLQVSLYNNGERLPEGYSTDSFVRSGSTGNSTTGNMGLGGHEINEMVTFHAQGLNNEVQKSTLAIRNVKQSLEYTVVCEFVIPLKKTLWSQSEITTQIK</sequence>
<dbReference type="InterPro" id="IPR051537">
    <property type="entry name" value="DNA_Adenine_Mtase"/>
</dbReference>
<evidence type="ECO:0000256" key="4">
    <source>
        <dbReference type="ARBA" id="ARBA00022679"/>
    </source>
</evidence>
<dbReference type="PANTHER" id="PTHR42933:SF3">
    <property type="entry name" value="TYPE I RESTRICTION ENZYME MJAVIII METHYLASE SUBUNIT"/>
    <property type="match status" value="1"/>
</dbReference>
<dbReference type="EC" id="2.1.1.72" evidence="2"/>
<keyword evidence="6" id="KW-0680">Restriction system</keyword>
<dbReference type="EMBL" id="WBVO01000006">
    <property type="protein sequence ID" value="KAB2810002.1"/>
    <property type="molecule type" value="Genomic_DNA"/>
</dbReference>
<keyword evidence="7" id="KW-0238">DNA-binding</keyword>
<reference evidence="10 11" key="1">
    <citation type="submission" date="2019-09" db="EMBL/GenBank/DDBJ databases">
        <title>Genomes of family Cryomorphaceae.</title>
        <authorList>
            <person name="Bowman J.P."/>
        </authorList>
    </citation>
    <scope>NUCLEOTIDE SEQUENCE [LARGE SCALE GENOMIC DNA]</scope>
    <source>
        <strain evidence="10 11">LMG 25704</strain>
    </source>
</reference>
<keyword evidence="11" id="KW-1185">Reference proteome</keyword>
<name>A0A6N6RFS6_9FLAO</name>
<evidence type="ECO:0000259" key="9">
    <source>
        <dbReference type="Pfam" id="PF02384"/>
    </source>
</evidence>
<keyword evidence="4" id="KW-0808">Transferase</keyword>
<gene>
    <name evidence="10" type="ORF">F8C67_08975</name>
</gene>
<evidence type="ECO:0000313" key="11">
    <source>
        <dbReference type="Proteomes" id="UP000468650"/>
    </source>
</evidence>
<dbReference type="Gene3D" id="3.40.50.150">
    <property type="entry name" value="Vaccinia Virus protein VP39"/>
    <property type="match status" value="1"/>
</dbReference>
<accession>A0A6N6RFS6</accession>